<keyword evidence="14" id="KW-1185">Reference proteome</keyword>
<evidence type="ECO:0000259" key="12">
    <source>
        <dbReference type="PROSITE" id="PS51384"/>
    </source>
</evidence>
<feature type="binding site" evidence="10">
    <location>
        <position position="136"/>
    </location>
    <ligand>
        <name>FAD</name>
        <dbReference type="ChEBI" id="CHEBI:57692"/>
    </ligand>
</feature>
<sequence>MATMLRRLARAAAAPIANPHASRGQSSSTSATSPLPFAAIASISAALSSFYYFNSPNLVHLEEISEEPAQKLALNPDKWIKFKLQDKAKVSHNTQLYRFSFDPTTKLGLDVASCLVTRYPLAPDAEGKTKYVVRPYTPISDPDSKGHFDLLIKVYPEGKMSQHFASLKPGDVLEVKGPIEKLKYTPNMKKHIGMIAGGSGITPMLQIIEAILKNPDDNTKISLIYANVSPDDILLKKKLDVLEESHPNLKIFYTVDNPSSDWRGGRGYISKDMALKGLPGPNDDTLVLVCGPPGMVKHISGEKAKDWTQGELTGILKELGYTEDMVYKF</sequence>
<dbReference type="InterPro" id="IPR001834">
    <property type="entry name" value="CBR-like"/>
</dbReference>
<keyword evidence="4 10" id="KW-0285">Flavoprotein</keyword>
<evidence type="ECO:0000256" key="9">
    <source>
        <dbReference type="ARBA" id="ARBA00047682"/>
    </source>
</evidence>
<feature type="binding site" evidence="10">
    <location>
        <position position="160"/>
    </location>
    <ligand>
        <name>FAD</name>
        <dbReference type="ChEBI" id="CHEBI:57692"/>
    </ligand>
</feature>
<feature type="binding site" evidence="10">
    <location>
        <position position="135"/>
    </location>
    <ligand>
        <name>FAD</name>
        <dbReference type="ChEBI" id="CHEBI:57692"/>
    </ligand>
</feature>
<dbReference type="InterPro" id="IPR017927">
    <property type="entry name" value="FAD-bd_FR_type"/>
</dbReference>
<dbReference type="GO" id="GO:0090524">
    <property type="term" value="F:cytochrome-b5 reductase activity, acting on NADH"/>
    <property type="evidence" value="ECO:0007669"/>
    <property type="project" value="UniProtKB-EC"/>
</dbReference>
<reference evidence="13" key="2">
    <citation type="submission" date="2022-03" db="EMBL/GenBank/DDBJ databases">
        <title>Draft title - Genomic analysis of global carrot germplasm unveils the trajectory of domestication and the origin of high carotenoid orange carrot.</title>
        <authorList>
            <person name="Iorizzo M."/>
            <person name="Ellison S."/>
            <person name="Senalik D."/>
            <person name="Macko-Podgorni A."/>
            <person name="Grzebelus D."/>
            <person name="Bostan H."/>
            <person name="Rolling W."/>
            <person name="Curaba J."/>
            <person name="Simon P."/>
        </authorList>
    </citation>
    <scope>NUCLEOTIDE SEQUENCE</scope>
    <source>
        <tissue evidence="13">Leaf</tissue>
    </source>
</reference>
<dbReference type="SUPFAM" id="SSF63380">
    <property type="entry name" value="Riboflavin synthase domain-like"/>
    <property type="match status" value="1"/>
</dbReference>
<evidence type="ECO:0000256" key="2">
    <source>
        <dbReference type="ARBA" id="ARBA00004173"/>
    </source>
</evidence>
<dbReference type="FunFam" id="2.40.30.10:FF:000032">
    <property type="entry name" value="NADH-cytochrome b5 reductase"/>
    <property type="match status" value="1"/>
</dbReference>
<evidence type="ECO:0000256" key="1">
    <source>
        <dbReference type="ARBA" id="ARBA00001974"/>
    </source>
</evidence>
<evidence type="ECO:0000256" key="3">
    <source>
        <dbReference type="ARBA" id="ARBA00006105"/>
    </source>
</evidence>
<feature type="binding site" evidence="10">
    <location>
        <position position="151"/>
    </location>
    <ligand>
        <name>FAD</name>
        <dbReference type="ChEBI" id="CHEBI:57692"/>
    </ligand>
</feature>
<dbReference type="EC" id="1.6.2.2" evidence="11"/>
<dbReference type="FunFam" id="3.40.50.80:FF:000009">
    <property type="entry name" value="NADH-cytochrome b5 reductase"/>
    <property type="match status" value="1"/>
</dbReference>
<evidence type="ECO:0000256" key="7">
    <source>
        <dbReference type="ARBA" id="ARBA00023027"/>
    </source>
</evidence>
<feature type="domain" description="FAD-binding FR-type" evidence="12">
    <location>
        <begin position="77"/>
        <end position="185"/>
    </location>
</feature>
<feature type="binding site" evidence="10">
    <location>
        <position position="159"/>
    </location>
    <ligand>
        <name>FAD</name>
        <dbReference type="ChEBI" id="CHEBI:57692"/>
    </ligand>
</feature>
<keyword evidence="6 11" id="KW-0560">Oxidoreductase</keyword>
<protein>
    <recommendedName>
        <fullName evidence="11">NADH-cytochrome b5 reductase</fullName>
        <ecNumber evidence="11">1.6.2.2</ecNumber>
    </recommendedName>
</protein>
<reference evidence="13" key="1">
    <citation type="journal article" date="2016" name="Nat. Genet.">
        <title>A high-quality carrot genome assembly provides new insights into carotenoid accumulation and asterid genome evolution.</title>
        <authorList>
            <person name="Iorizzo M."/>
            <person name="Ellison S."/>
            <person name="Senalik D."/>
            <person name="Zeng P."/>
            <person name="Satapoomin P."/>
            <person name="Huang J."/>
            <person name="Bowman M."/>
            <person name="Iovene M."/>
            <person name="Sanseverino W."/>
            <person name="Cavagnaro P."/>
            <person name="Yildiz M."/>
            <person name="Macko-Podgorni A."/>
            <person name="Moranska E."/>
            <person name="Grzebelus E."/>
            <person name="Grzebelus D."/>
            <person name="Ashrafi H."/>
            <person name="Zheng Z."/>
            <person name="Cheng S."/>
            <person name="Spooner D."/>
            <person name="Van Deynze A."/>
            <person name="Simon P."/>
        </authorList>
    </citation>
    <scope>NUCLEOTIDE SEQUENCE</scope>
    <source>
        <tissue evidence="13">Leaf</tissue>
    </source>
</reference>
<dbReference type="InterPro" id="IPR039261">
    <property type="entry name" value="FNR_nucleotide-bd"/>
</dbReference>
<dbReference type="InterPro" id="IPR017938">
    <property type="entry name" value="Riboflavin_synthase-like_b-brl"/>
</dbReference>
<dbReference type="PRINTS" id="PR00371">
    <property type="entry name" value="FPNCR"/>
</dbReference>
<evidence type="ECO:0000256" key="5">
    <source>
        <dbReference type="ARBA" id="ARBA00022827"/>
    </source>
</evidence>
<feature type="binding site" evidence="10">
    <location>
        <position position="134"/>
    </location>
    <ligand>
        <name>FAD</name>
        <dbReference type="ChEBI" id="CHEBI:57692"/>
    </ligand>
</feature>
<proteinExistence type="inferred from homology"/>
<dbReference type="PRINTS" id="PR00406">
    <property type="entry name" value="CYTB5RDTASE"/>
</dbReference>
<comment type="catalytic activity">
    <reaction evidence="9 11">
        <text>2 Fe(III)-[cytochrome b5] + NADH = 2 Fe(II)-[cytochrome b5] + NAD(+) + H(+)</text>
        <dbReference type="Rhea" id="RHEA:46680"/>
        <dbReference type="Rhea" id="RHEA-COMP:10438"/>
        <dbReference type="Rhea" id="RHEA-COMP:10439"/>
        <dbReference type="ChEBI" id="CHEBI:15378"/>
        <dbReference type="ChEBI" id="CHEBI:29033"/>
        <dbReference type="ChEBI" id="CHEBI:29034"/>
        <dbReference type="ChEBI" id="CHEBI:57540"/>
        <dbReference type="ChEBI" id="CHEBI:57945"/>
        <dbReference type="EC" id="1.6.2.2"/>
    </reaction>
</comment>
<comment type="cofactor">
    <cofactor evidence="1 10 11">
        <name>FAD</name>
        <dbReference type="ChEBI" id="CHEBI:57692"/>
    </cofactor>
</comment>
<feature type="binding site" evidence="10">
    <location>
        <position position="202"/>
    </location>
    <ligand>
        <name>FAD</name>
        <dbReference type="ChEBI" id="CHEBI:57692"/>
    </ligand>
</feature>
<dbReference type="InterPro" id="IPR008333">
    <property type="entry name" value="Cbr1-like_FAD-bd_dom"/>
</dbReference>
<dbReference type="Gene3D" id="2.40.30.10">
    <property type="entry name" value="Translation factors"/>
    <property type="match status" value="1"/>
</dbReference>
<organism evidence="13 14">
    <name type="scientific">Daucus carota subsp. sativus</name>
    <name type="common">Carrot</name>
    <dbReference type="NCBI Taxonomy" id="79200"/>
    <lineage>
        <taxon>Eukaryota</taxon>
        <taxon>Viridiplantae</taxon>
        <taxon>Streptophyta</taxon>
        <taxon>Embryophyta</taxon>
        <taxon>Tracheophyta</taxon>
        <taxon>Spermatophyta</taxon>
        <taxon>Magnoliopsida</taxon>
        <taxon>eudicotyledons</taxon>
        <taxon>Gunneridae</taxon>
        <taxon>Pentapetalae</taxon>
        <taxon>asterids</taxon>
        <taxon>campanulids</taxon>
        <taxon>Apiales</taxon>
        <taxon>Apiaceae</taxon>
        <taxon>Apioideae</taxon>
        <taxon>Scandiceae</taxon>
        <taxon>Daucinae</taxon>
        <taxon>Daucus</taxon>
        <taxon>Daucus sect. Daucus</taxon>
    </lineage>
</organism>
<dbReference type="CDD" id="cd06183">
    <property type="entry name" value="cyt_b5_reduct_like"/>
    <property type="match status" value="1"/>
</dbReference>
<dbReference type="PANTHER" id="PTHR19370">
    <property type="entry name" value="NADH-CYTOCHROME B5 REDUCTASE"/>
    <property type="match status" value="1"/>
</dbReference>
<dbReference type="Gene3D" id="3.40.50.80">
    <property type="entry name" value="Nucleotide-binding domain of ferredoxin-NADP reductase (FNR) module"/>
    <property type="match status" value="1"/>
</dbReference>
<comment type="subcellular location">
    <subcellularLocation>
        <location evidence="2">Mitochondrion</location>
    </subcellularLocation>
</comment>
<comment type="similarity">
    <text evidence="3 11">Belongs to the flavoprotein pyridine nucleotide cytochrome reductase family.</text>
</comment>
<evidence type="ECO:0000313" key="13">
    <source>
        <dbReference type="EMBL" id="WOH01055.1"/>
    </source>
</evidence>
<feature type="binding site" evidence="10">
    <location>
        <position position="153"/>
    </location>
    <ligand>
        <name>FAD</name>
        <dbReference type="ChEBI" id="CHEBI:57692"/>
    </ligand>
</feature>
<dbReference type="Proteomes" id="UP000077755">
    <property type="component" value="Chromosome 5"/>
</dbReference>
<keyword evidence="5 10" id="KW-0274">FAD</keyword>
<evidence type="ECO:0000256" key="10">
    <source>
        <dbReference type="PIRSR" id="PIRSR601834-1"/>
    </source>
</evidence>
<evidence type="ECO:0000256" key="6">
    <source>
        <dbReference type="ARBA" id="ARBA00023002"/>
    </source>
</evidence>
<dbReference type="EMBL" id="CP093347">
    <property type="protein sequence ID" value="WOH01055.1"/>
    <property type="molecule type" value="Genomic_DNA"/>
</dbReference>
<keyword evidence="8" id="KW-0496">Mitochondrion</keyword>
<dbReference type="InterPro" id="IPR001709">
    <property type="entry name" value="Flavoprot_Pyr_Nucl_cyt_Rdtase"/>
</dbReference>
<dbReference type="PROSITE" id="PS51384">
    <property type="entry name" value="FAD_FR"/>
    <property type="match status" value="1"/>
</dbReference>
<accession>A0AAF1B037</accession>
<feature type="binding site" evidence="10">
    <location>
        <position position="161"/>
    </location>
    <ligand>
        <name>FAD</name>
        <dbReference type="ChEBI" id="CHEBI:57692"/>
    </ligand>
</feature>
<dbReference type="SUPFAM" id="SSF52343">
    <property type="entry name" value="Ferredoxin reductase-like, C-terminal NADP-linked domain"/>
    <property type="match status" value="1"/>
</dbReference>
<dbReference type="GO" id="GO:0005739">
    <property type="term" value="C:mitochondrion"/>
    <property type="evidence" value="ECO:0007669"/>
    <property type="project" value="UniProtKB-SubCell"/>
</dbReference>
<evidence type="ECO:0000256" key="8">
    <source>
        <dbReference type="ARBA" id="ARBA00023128"/>
    </source>
</evidence>
<dbReference type="PANTHER" id="PTHR19370:SF171">
    <property type="entry name" value="NADH-CYTOCHROME B5 REDUCTASE 2"/>
    <property type="match status" value="1"/>
</dbReference>
<evidence type="ECO:0000313" key="14">
    <source>
        <dbReference type="Proteomes" id="UP000077755"/>
    </source>
</evidence>
<dbReference type="Pfam" id="PF00175">
    <property type="entry name" value="NAD_binding_1"/>
    <property type="match status" value="1"/>
</dbReference>
<dbReference type="InterPro" id="IPR001433">
    <property type="entry name" value="OxRdtase_FAD/NAD-bd"/>
</dbReference>
<evidence type="ECO:0000256" key="11">
    <source>
        <dbReference type="RuleBase" id="RU361226"/>
    </source>
</evidence>
<keyword evidence="7 11" id="KW-0520">NAD</keyword>
<gene>
    <name evidence="13" type="ORF">DCAR_0520434</name>
</gene>
<name>A0AAF1B037_DAUCS</name>
<dbReference type="AlphaFoldDB" id="A0AAF1B037"/>
<evidence type="ECO:0000256" key="4">
    <source>
        <dbReference type="ARBA" id="ARBA00022630"/>
    </source>
</evidence>
<dbReference type="Pfam" id="PF00970">
    <property type="entry name" value="FAD_binding_6"/>
    <property type="match status" value="1"/>
</dbReference>